<feature type="region of interest" description="Disordered" evidence="1">
    <location>
        <begin position="138"/>
        <end position="178"/>
    </location>
</feature>
<keyword evidence="3" id="KW-1185">Reference proteome</keyword>
<protein>
    <submittedName>
        <fullName evidence="2">Uncharacterized protein</fullName>
    </submittedName>
</protein>
<evidence type="ECO:0000313" key="2">
    <source>
        <dbReference type="EMBL" id="PHH67584.1"/>
    </source>
</evidence>
<proteinExistence type="predicted"/>
<feature type="compositionally biased region" description="Polar residues" evidence="1">
    <location>
        <begin position="152"/>
        <end position="162"/>
    </location>
</feature>
<dbReference type="OrthoDB" id="20473at2759"/>
<dbReference type="InterPro" id="IPR037830">
    <property type="entry name" value="ZZZ3"/>
</dbReference>
<evidence type="ECO:0000313" key="3">
    <source>
        <dbReference type="Proteomes" id="UP000224854"/>
    </source>
</evidence>
<feature type="region of interest" description="Disordered" evidence="1">
    <location>
        <begin position="1"/>
        <end position="76"/>
    </location>
</feature>
<sequence>MPKVTTTTPSTPASKQPLPRPPMSPITPTLIPAQLPDATPQQPLPSPALPRPVFRHSQPDQVAMSPPPPQPIDFDANPDVLALKSAISVLQVQRKRAEADMQTLSTARDEALVDTEAFVQDLAAGRVRSIGEATALRHDAHHQDHDEKDQAQDAQSTNQDTSNKAHERQWNDLPRPQNIVRCPPINWAKYAVVGESLDKLHAEQVSHPTQGTPASLGPGGAYEFKSGSGSQEKYPGIAAPYAPGKDRIIKKAKGSAKK</sequence>
<feature type="compositionally biased region" description="Polar residues" evidence="1">
    <location>
        <begin position="1"/>
        <end position="14"/>
    </location>
</feature>
<gene>
    <name evidence="2" type="ORF">CDD82_1303</name>
</gene>
<dbReference type="Proteomes" id="UP000224854">
    <property type="component" value="Unassembled WGS sequence"/>
</dbReference>
<feature type="compositionally biased region" description="Basic and acidic residues" evidence="1">
    <location>
        <begin position="138"/>
        <end position="151"/>
    </location>
</feature>
<evidence type="ECO:0000256" key="1">
    <source>
        <dbReference type="SAM" id="MobiDB-lite"/>
    </source>
</evidence>
<organism evidence="2 3">
    <name type="scientific">Ophiocordyceps australis</name>
    <dbReference type="NCBI Taxonomy" id="1399860"/>
    <lineage>
        <taxon>Eukaryota</taxon>
        <taxon>Fungi</taxon>
        <taxon>Dikarya</taxon>
        <taxon>Ascomycota</taxon>
        <taxon>Pezizomycotina</taxon>
        <taxon>Sordariomycetes</taxon>
        <taxon>Hypocreomycetidae</taxon>
        <taxon>Hypocreales</taxon>
        <taxon>Ophiocordycipitaceae</taxon>
        <taxon>Ophiocordyceps</taxon>
    </lineage>
</organism>
<dbReference type="EMBL" id="NJEU01001385">
    <property type="protein sequence ID" value="PHH67584.1"/>
    <property type="molecule type" value="Genomic_DNA"/>
</dbReference>
<reference evidence="2 3" key="1">
    <citation type="submission" date="2017-06" db="EMBL/GenBank/DDBJ databases">
        <title>Ant-infecting Ophiocordyceps genomes reveal a high diversity of potential behavioral manipulation genes and a possible major role for enterotoxins.</title>
        <authorList>
            <person name="De Bekker C."/>
            <person name="Evans H.C."/>
            <person name="Brachmann A."/>
            <person name="Hughes D.P."/>
        </authorList>
    </citation>
    <scope>NUCLEOTIDE SEQUENCE [LARGE SCALE GENOMIC DNA]</scope>
    <source>
        <strain evidence="2 3">1348a</strain>
    </source>
</reference>
<dbReference type="AlphaFoldDB" id="A0A2C5YKP1"/>
<feature type="region of interest" description="Disordered" evidence="1">
    <location>
        <begin position="206"/>
        <end position="241"/>
    </location>
</feature>
<name>A0A2C5YKP1_9HYPO</name>
<comment type="caution">
    <text evidence="2">The sequence shown here is derived from an EMBL/GenBank/DDBJ whole genome shotgun (WGS) entry which is preliminary data.</text>
</comment>
<dbReference type="PANTHER" id="PTHR22705:SF0">
    <property type="entry name" value="ZZ-TYPE ZINC FINGER-CONTAINING PROTEIN 3"/>
    <property type="match status" value="1"/>
</dbReference>
<dbReference type="PANTHER" id="PTHR22705">
    <property type="entry name" value="ZINC FINGER, ZZ DOMAIN CONTAINING 3"/>
    <property type="match status" value="1"/>
</dbReference>
<accession>A0A2C5YKP1</accession>